<reference evidence="2" key="1">
    <citation type="submission" date="2020-07" db="EMBL/GenBank/DDBJ databases">
        <title>novel species isolated from the respiratory tract of Marmot.</title>
        <authorList>
            <person name="Zhang G."/>
        </authorList>
    </citation>
    <scope>NUCLEOTIDE SEQUENCE [LARGE SCALE GENOMIC DNA]</scope>
    <source>
        <strain evidence="2">686</strain>
    </source>
</reference>
<name>A0A7D7RRQ1_9ACTN</name>
<protein>
    <submittedName>
        <fullName evidence="1">Alpha/beta hydrolase</fullName>
    </submittedName>
</protein>
<accession>A0A7D7RRQ1</accession>
<dbReference type="SUPFAM" id="SSF53474">
    <property type="entry name" value="alpha/beta-Hydrolases"/>
    <property type="match status" value="1"/>
</dbReference>
<evidence type="ECO:0000313" key="1">
    <source>
        <dbReference type="EMBL" id="QMT02553.1"/>
    </source>
</evidence>
<dbReference type="AlphaFoldDB" id="A0A7D7RRQ1"/>
<dbReference type="EMBL" id="CP059491">
    <property type="protein sequence ID" value="QMT02553.1"/>
    <property type="molecule type" value="Genomic_DNA"/>
</dbReference>
<dbReference type="Proteomes" id="UP000515663">
    <property type="component" value="Chromosome"/>
</dbReference>
<evidence type="ECO:0000313" key="2">
    <source>
        <dbReference type="Proteomes" id="UP000515663"/>
    </source>
</evidence>
<keyword evidence="2" id="KW-1185">Reference proteome</keyword>
<sequence length="337" mass="35802">MSGQRFQRLWLATLAVIVVFVGVTPSAVVAAPGTRPPVVVSSSSIATQCAGKPVRVAARWYFPPERPTALVWLQHGFSRTAANLDTLARSYANAGFLVVSPTLDSVNLGGCTVAHNIADNAAFARTIGGVFGSGRDADSPLAASLIRARDVAHRRDVTMPYRMVFSGHSAGGEFVVVAADALRRADPLAYRRLAGLMLLDPVNSFFGTHFASAAASLDAARLPIRVVASQPSVSNSFGSGVSILQRTTRQEFLGSRLVTGIHIDAEGDSTDLIGELSELGVPRPRNGRVLRALATGWSSDMVTDSVTATYYPGGRYYDLLLGTRTVTTLDTDAPRTR</sequence>
<proteinExistence type="predicted"/>
<dbReference type="Gene3D" id="3.40.50.1820">
    <property type="entry name" value="alpha/beta hydrolase"/>
    <property type="match status" value="1"/>
</dbReference>
<dbReference type="GO" id="GO:0016787">
    <property type="term" value="F:hydrolase activity"/>
    <property type="evidence" value="ECO:0007669"/>
    <property type="project" value="UniProtKB-KW"/>
</dbReference>
<gene>
    <name evidence="1" type="ORF">H1R19_05205</name>
</gene>
<keyword evidence="1" id="KW-0378">Hydrolase</keyword>
<organism evidence="1 2">
    <name type="scientific">Gordonia jinghuaiqii</name>
    <dbReference type="NCBI Taxonomy" id="2758710"/>
    <lineage>
        <taxon>Bacteria</taxon>
        <taxon>Bacillati</taxon>
        <taxon>Actinomycetota</taxon>
        <taxon>Actinomycetes</taxon>
        <taxon>Mycobacteriales</taxon>
        <taxon>Gordoniaceae</taxon>
        <taxon>Gordonia</taxon>
    </lineage>
</organism>
<dbReference type="KEGG" id="gji:H1R19_05205"/>
<dbReference type="RefSeq" id="WP_219850740.1">
    <property type="nucleotide sequence ID" value="NZ_CP059491.1"/>
</dbReference>
<dbReference type="InterPro" id="IPR029058">
    <property type="entry name" value="AB_hydrolase_fold"/>
</dbReference>